<reference evidence="9 10" key="1">
    <citation type="journal article" date="2016" name="Int. J. Syst. Evol. Microbiol.">
        <title>Lysobacter erysipheiresistens sp. nov., an antagonist of powdery mildew, isolated from tobacco-cultivated soil.</title>
        <authorList>
            <person name="Xie B."/>
            <person name="Li T."/>
            <person name="Lin X."/>
            <person name="Wang C.J."/>
            <person name="Chen Y.J."/>
            <person name="Liu W.J."/>
            <person name="Zhao Z.W."/>
        </authorList>
    </citation>
    <scope>NUCLEOTIDE SEQUENCE [LARGE SCALE GENOMIC DNA]</scope>
    <source>
        <strain evidence="9 10">RS-LYSO-3</strain>
    </source>
</reference>
<dbReference type="PANTHER" id="PTHR34582:SF6">
    <property type="entry name" value="UPF0702 TRANSMEMBRANE PROTEIN YCAP"/>
    <property type="match status" value="1"/>
</dbReference>
<dbReference type="Proteomes" id="UP001355056">
    <property type="component" value="Unassembled WGS sequence"/>
</dbReference>
<keyword evidence="5 7" id="KW-1133">Transmembrane helix</keyword>
<gene>
    <name evidence="9" type="ORF">SNE34_07705</name>
</gene>
<evidence type="ECO:0000259" key="8">
    <source>
        <dbReference type="Pfam" id="PF04239"/>
    </source>
</evidence>
<evidence type="ECO:0000256" key="2">
    <source>
        <dbReference type="ARBA" id="ARBA00006448"/>
    </source>
</evidence>
<protein>
    <submittedName>
        <fullName evidence="9">DUF421 domain-containing protein</fullName>
    </submittedName>
</protein>
<evidence type="ECO:0000313" key="9">
    <source>
        <dbReference type="EMBL" id="MEG3183893.1"/>
    </source>
</evidence>
<keyword evidence="4 7" id="KW-0812">Transmembrane</keyword>
<evidence type="ECO:0000313" key="10">
    <source>
        <dbReference type="Proteomes" id="UP001355056"/>
    </source>
</evidence>
<accession>A0ABU7YY59</accession>
<sequence length="149" mass="16874">MESVLRAIVIYLFLMLVFRISGKRTLAQMTAFDVVLVLIISEAVSQPLTGDDYSLTTAMILVSTLVMIELGFAFLKQKSKKAERWLDDVPLIVVEDGEPLRERMDRARVDDEDVLECARATQGLENMQQIKYAVLERDGTISIIPQKPR</sequence>
<feature type="transmembrane region" description="Helical" evidence="7">
    <location>
        <begin position="6"/>
        <end position="22"/>
    </location>
</feature>
<evidence type="ECO:0000256" key="4">
    <source>
        <dbReference type="ARBA" id="ARBA00022692"/>
    </source>
</evidence>
<feature type="transmembrane region" description="Helical" evidence="7">
    <location>
        <begin position="55"/>
        <end position="75"/>
    </location>
</feature>
<feature type="domain" description="YetF C-terminal" evidence="8">
    <location>
        <begin position="77"/>
        <end position="147"/>
    </location>
</feature>
<evidence type="ECO:0000256" key="7">
    <source>
        <dbReference type="SAM" id="Phobius"/>
    </source>
</evidence>
<dbReference type="PANTHER" id="PTHR34582">
    <property type="entry name" value="UPF0702 TRANSMEMBRANE PROTEIN YCAP"/>
    <property type="match status" value="1"/>
</dbReference>
<comment type="caution">
    <text evidence="9">The sequence shown here is derived from an EMBL/GenBank/DDBJ whole genome shotgun (WGS) entry which is preliminary data.</text>
</comment>
<evidence type="ECO:0000256" key="6">
    <source>
        <dbReference type="ARBA" id="ARBA00023136"/>
    </source>
</evidence>
<keyword evidence="6 7" id="KW-0472">Membrane</keyword>
<evidence type="ECO:0000256" key="5">
    <source>
        <dbReference type="ARBA" id="ARBA00022989"/>
    </source>
</evidence>
<organism evidence="9 10">
    <name type="scientific">Novilysobacter erysipheiresistens</name>
    <dbReference type="NCBI Taxonomy" id="1749332"/>
    <lineage>
        <taxon>Bacteria</taxon>
        <taxon>Pseudomonadati</taxon>
        <taxon>Pseudomonadota</taxon>
        <taxon>Gammaproteobacteria</taxon>
        <taxon>Lysobacterales</taxon>
        <taxon>Lysobacteraceae</taxon>
        <taxon>Novilysobacter</taxon>
    </lineage>
</organism>
<comment type="similarity">
    <text evidence="2">Belongs to the UPF0702 family.</text>
</comment>
<evidence type="ECO:0000256" key="1">
    <source>
        <dbReference type="ARBA" id="ARBA00004651"/>
    </source>
</evidence>
<comment type="subcellular location">
    <subcellularLocation>
        <location evidence="1">Cell membrane</location>
        <topology evidence="1">Multi-pass membrane protein</topology>
    </subcellularLocation>
</comment>
<dbReference type="EMBL" id="JAXGFP010000003">
    <property type="protein sequence ID" value="MEG3183893.1"/>
    <property type="molecule type" value="Genomic_DNA"/>
</dbReference>
<dbReference type="RefSeq" id="WP_332616283.1">
    <property type="nucleotide sequence ID" value="NZ_JAXGFP010000003.1"/>
</dbReference>
<evidence type="ECO:0000256" key="3">
    <source>
        <dbReference type="ARBA" id="ARBA00022475"/>
    </source>
</evidence>
<dbReference type="InterPro" id="IPR023090">
    <property type="entry name" value="UPF0702_alpha/beta_dom_sf"/>
</dbReference>
<dbReference type="Pfam" id="PF04239">
    <property type="entry name" value="DUF421"/>
    <property type="match status" value="1"/>
</dbReference>
<keyword evidence="3" id="KW-1003">Cell membrane</keyword>
<keyword evidence="10" id="KW-1185">Reference proteome</keyword>
<proteinExistence type="inferred from homology"/>
<dbReference type="Gene3D" id="3.30.240.20">
    <property type="entry name" value="bsu07140 like domains"/>
    <property type="match status" value="1"/>
</dbReference>
<name>A0ABU7YY59_9GAMM</name>
<dbReference type="InterPro" id="IPR007353">
    <property type="entry name" value="DUF421"/>
</dbReference>